<gene>
    <name evidence="2" type="ORF">HUV48_11325</name>
</gene>
<name>A0A850H6X1_9SPHN</name>
<dbReference type="InterPro" id="IPR009325">
    <property type="entry name" value="DUF983"/>
</dbReference>
<dbReference type="Pfam" id="PF06170">
    <property type="entry name" value="DUF983"/>
    <property type="match status" value="1"/>
</dbReference>
<accession>A0A850H6X1</accession>
<evidence type="ECO:0000313" key="3">
    <source>
        <dbReference type="Proteomes" id="UP000561438"/>
    </source>
</evidence>
<proteinExistence type="predicted"/>
<dbReference type="Proteomes" id="UP000561438">
    <property type="component" value="Unassembled WGS sequence"/>
</dbReference>
<keyword evidence="3" id="KW-1185">Reference proteome</keyword>
<comment type="caution">
    <text evidence="2">The sequence shown here is derived from an EMBL/GenBank/DDBJ whole genome shotgun (WGS) entry which is preliminary data.</text>
</comment>
<feature type="transmembrane region" description="Helical" evidence="1">
    <location>
        <begin position="87"/>
        <end position="109"/>
    </location>
</feature>
<protein>
    <submittedName>
        <fullName evidence="2">DUF983 domain-containing protein</fullName>
    </submittedName>
</protein>
<keyword evidence="1" id="KW-1133">Transmembrane helix</keyword>
<dbReference type="EMBL" id="JABWGV010000004">
    <property type="protein sequence ID" value="NVD45598.1"/>
    <property type="molecule type" value="Genomic_DNA"/>
</dbReference>
<feature type="transmembrane region" description="Helical" evidence="1">
    <location>
        <begin position="61"/>
        <end position="81"/>
    </location>
</feature>
<organism evidence="2 3">
    <name type="scientific">Qipengyuania atrilutea</name>
    <dbReference type="NCBI Taxonomy" id="2744473"/>
    <lineage>
        <taxon>Bacteria</taxon>
        <taxon>Pseudomonadati</taxon>
        <taxon>Pseudomonadota</taxon>
        <taxon>Alphaproteobacteria</taxon>
        <taxon>Sphingomonadales</taxon>
        <taxon>Erythrobacteraceae</taxon>
        <taxon>Qipengyuania</taxon>
    </lineage>
</organism>
<dbReference type="AlphaFoldDB" id="A0A850H6X1"/>
<keyword evidence="1" id="KW-0472">Membrane</keyword>
<evidence type="ECO:0000256" key="1">
    <source>
        <dbReference type="SAM" id="Phobius"/>
    </source>
</evidence>
<keyword evidence="1" id="KW-0812">Transmembrane</keyword>
<reference evidence="2 3" key="1">
    <citation type="submission" date="2020-06" db="EMBL/GenBank/DDBJ databases">
        <title>Altererythrobacter sp. HHU K3-1.</title>
        <authorList>
            <person name="Zhang D."/>
            <person name="Xue H."/>
        </authorList>
    </citation>
    <scope>NUCLEOTIDE SEQUENCE [LARGE SCALE GENOMIC DNA]</scope>
    <source>
        <strain evidence="2 3">HHU K3-1</strain>
    </source>
</reference>
<sequence length="136" mass="14432">MPAGETPPERKGQPSIAEAALFGCCPRCEARTLFAGPVKFSERCRACGLDFSRFNVGDGPAAFLTLIIGGILIGLALWLDIAVRPPLWVHALIWTPLTILSVLGGLRVAKALLLISEYRNSAGEAASPSSRSDDTP</sequence>
<dbReference type="RefSeq" id="WP_176267909.1">
    <property type="nucleotide sequence ID" value="NZ_JABWGV010000004.1"/>
</dbReference>
<evidence type="ECO:0000313" key="2">
    <source>
        <dbReference type="EMBL" id="NVD45598.1"/>
    </source>
</evidence>